<reference evidence="2" key="1">
    <citation type="submission" date="2023-10" db="EMBL/GenBank/DDBJ databases">
        <title>Whole Genome based description of the genera Actinobaculum and Actinotignum reveals a complex phylogenetic relationship within the species included in the genus Actinotignum.</title>
        <authorList>
            <person name="Jensen C.S."/>
            <person name="Dargis R."/>
            <person name="Kemp M."/>
            <person name="Christensen J.J."/>
        </authorList>
    </citation>
    <scope>NUCLEOTIDE SEQUENCE</scope>
    <source>
        <strain evidence="2">SLA_B245</strain>
    </source>
</reference>
<dbReference type="AlphaFoldDB" id="A0AAW9HPV3"/>
<proteinExistence type="predicted"/>
<comment type="caution">
    <text evidence="2">The sequence shown here is derived from an EMBL/GenBank/DDBJ whole genome shotgun (WGS) entry which is preliminary data.</text>
</comment>
<keyword evidence="1" id="KW-0812">Transmembrane</keyword>
<dbReference type="EMBL" id="JAWNFV010000032">
    <property type="protein sequence ID" value="MDY5141517.1"/>
    <property type="molecule type" value="Genomic_DNA"/>
</dbReference>
<keyword evidence="1" id="KW-0472">Membrane</keyword>
<evidence type="ECO:0000313" key="3">
    <source>
        <dbReference type="Proteomes" id="UP001288320"/>
    </source>
</evidence>
<feature type="transmembrane region" description="Helical" evidence="1">
    <location>
        <begin position="63"/>
        <end position="84"/>
    </location>
</feature>
<feature type="transmembrane region" description="Helical" evidence="1">
    <location>
        <begin position="9"/>
        <end position="27"/>
    </location>
</feature>
<evidence type="ECO:0000313" key="2">
    <source>
        <dbReference type="EMBL" id="MDY5141517.1"/>
    </source>
</evidence>
<organism evidence="2 3">
    <name type="scientific">Actinotignum timonense</name>
    <dbReference type="NCBI Taxonomy" id="1870995"/>
    <lineage>
        <taxon>Bacteria</taxon>
        <taxon>Bacillati</taxon>
        <taxon>Actinomycetota</taxon>
        <taxon>Actinomycetes</taxon>
        <taxon>Actinomycetales</taxon>
        <taxon>Actinomycetaceae</taxon>
        <taxon>Actinotignum</taxon>
    </lineage>
</organism>
<gene>
    <name evidence="2" type="ORF">R6G74_09385</name>
</gene>
<dbReference type="RefSeq" id="WP_026428220.1">
    <property type="nucleotide sequence ID" value="NZ_CAUPFC010000014.1"/>
</dbReference>
<accession>A0AAW9HPV3</accession>
<dbReference type="Pfam" id="PF11222">
    <property type="entry name" value="DUF3017"/>
    <property type="match status" value="1"/>
</dbReference>
<name>A0AAW9HPV3_9ACTO</name>
<keyword evidence="1" id="KW-1133">Transmembrane helix</keyword>
<dbReference type="InterPro" id="IPR021385">
    <property type="entry name" value="DUF3017"/>
</dbReference>
<dbReference type="Proteomes" id="UP001288320">
    <property type="component" value="Unassembled WGS sequence"/>
</dbReference>
<dbReference type="GeneID" id="92814464"/>
<protein>
    <submittedName>
        <fullName evidence="2">DUF3017 domain-containing protein</fullName>
    </submittedName>
</protein>
<sequence>MNAHFSHPLVYWACAAWIGIIVALAFLADPRVAILALAGSFVILAVARLTLPTGYVPSVRSRITDAATLLLLAAALFFLARFALTPPVI</sequence>
<feature type="transmembrane region" description="Helical" evidence="1">
    <location>
        <begin position="33"/>
        <end position="51"/>
    </location>
</feature>
<evidence type="ECO:0000256" key="1">
    <source>
        <dbReference type="SAM" id="Phobius"/>
    </source>
</evidence>